<evidence type="ECO:0000256" key="1">
    <source>
        <dbReference type="SAM" id="MobiDB-lite"/>
    </source>
</evidence>
<feature type="compositionally biased region" description="Basic and acidic residues" evidence="1">
    <location>
        <begin position="232"/>
        <end position="258"/>
    </location>
</feature>
<feature type="region of interest" description="Disordered" evidence="1">
    <location>
        <begin position="215"/>
        <end position="258"/>
    </location>
</feature>
<accession>A0A4P7XHF0</accession>
<evidence type="ECO:0000313" key="4">
    <source>
        <dbReference type="Proteomes" id="UP000298049"/>
    </source>
</evidence>
<dbReference type="OrthoDB" id="6199153at2"/>
<evidence type="ECO:0000313" key="3">
    <source>
        <dbReference type="EMBL" id="QCF25652.1"/>
    </source>
</evidence>
<feature type="transmembrane region" description="Helical" evidence="2">
    <location>
        <begin position="6"/>
        <end position="23"/>
    </location>
</feature>
<sequence length="258" mass="28851">MSTAAIIILFFTTLAAIGILFFVQSRERNRIERARRLAAAEDAFRHGLRLLDELPPTYLSKELRHTVLAHLEVIASRLKSLRSTLDADAKLARTRASLEQAPAGPETVLQINAPDVSRNLKSLLESLFRLVEKQHKTGKLPAAEARKQLTHILYLGVLTQASLNMTLAQQEAEQGNLRKAINQYRQAATEMGKAKDHAGASKVIETCRARIQELEKRADPAATKKSAQGSPDKSRLDEQLDELIHDEEAWKKRSDFES</sequence>
<protein>
    <recommendedName>
        <fullName evidence="5">DNA repair protein</fullName>
    </recommendedName>
</protein>
<name>A0A4P7XHF0_9ALTE</name>
<dbReference type="RefSeq" id="WP_136548147.1">
    <property type="nucleotide sequence ID" value="NZ_CP031093.1"/>
</dbReference>
<gene>
    <name evidence="3" type="ORF">soil367_06835</name>
</gene>
<proteinExistence type="predicted"/>
<keyword evidence="4" id="KW-1185">Reference proteome</keyword>
<dbReference type="Proteomes" id="UP000298049">
    <property type="component" value="Chromosome"/>
</dbReference>
<evidence type="ECO:0000256" key="2">
    <source>
        <dbReference type="SAM" id="Phobius"/>
    </source>
</evidence>
<keyword evidence="2" id="KW-0472">Membrane</keyword>
<keyword evidence="2" id="KW-1133">Transmembrane helix</keyword>
<evidence type="ECO:0008006" key="5">
    <source>
        <dbReference type="Google" id="ProtNLM"/>
    </source>
</evidence>
<keyword evidence="2" id="KW-0812">Transmembrane</keyword>
<dbReference type="EMBL" id="CP031093">
    <property type="protein sequence ID" value="QCF25652.1"/>
    <property type="molecule type" value="Genomic_DNA"/>
</dbReference>
<reference evidence="3 4" key="1">
    <citation type="submission" date="2018-07" db="EMBL/GenBank/DDBJ databases">
        <title>Marsedoiliclastica nanhaica gen. nov. sp. nov., a novel marine hydrocarbonoclastic bacterium isolated from an in-situ enriched hydrocarbon-degrading consortium in deep-sea sediment.</title>
        <authorList>
            <person name="Dong C."/>
            <person name="Ma T."/>
            <person name="Liu R."/>
            <person name="Shao Z."/>
        </authorList>
    </citation>
    <scope>NUCLEOTIDE SEQUENCE [LARGE SCALE GENOMIC DNA]</scope>
    <source>
        <strain evidence="4">soil36-7</strain>
    </source>
</reference>
<dbReference type="KEGG" id="hmi:soil367_06835"/>
<dbReference type="AlphaFoldDB" id="A0A4P7XHF0"/>
<organism evidence="3 4">
    <name type="scientific">Hydrocarboniclastica marina</name>
    <dbReference type="NCBI Taxonomy" id="2259620"/>
    <lineage>
        <taxon>Bacteria</taxon>
        <taxon>Pseudomonadati</taxon>
        <taxon>Pseudomonadota</taxon>
        <taxon>Gammaproteobacteria</taxon>
        <taxon>Alteromonadales</taxon>
        <taxon>Alteromonadaceae</taxon>
        <taxon>Hydrocarboniclastica</taxon>
    </lineage>
</organism>